<feature type="region of interest" description="Disordered" evidence="2">
    <location>
        <begin position="568"/>
        <end position="602"/>
    </location>
</feature>
<dbReference type="InterPro" id="IPR011992">
    <property type="entry name" value="EF-hand-dom_pair"/>
</dbReference>
<comment type="caution">
    <text evidence="5">The sequence shown here is derived from an EMBL/GenBank/DDBJ whole genome shotgun (WGS) entry which is preliminary data.</text>
</comment>
<dbReference type="InterPro" id="IPR018247">
    <property type="entry name" value="EF_Hand_1_Ca_BS"/>
</dbReference>
<sequence>MLAMSAANGTGTHQNAITNAAGQSLTQCDNAWLKVIGFGASEPIVAFTNARLADISILVAAESGVDPSAVTTVAYAYAASTREQLVSRALSEALASDADSSEGAIGAAWVEITIVTTGSSMSAAVEESLSASVFADANATSEFLNLLVTSAPDIASETVTYEDEEGEEQENVSLMLGAALVDTVISVGAIFCFITAIHYAILLWWYMYANRKYYAYHAAQRVQDAAEEAAATPQERKALLMAKSRRIFDQFDQDGSGFVSTKEVTRMVKMLKLGLTRSQVNEMEAISTTTTVRTITEVTTTLPAMLRVPNVQNILGVTFAAALINVSTAVIGAQIGVEYAFSEEEQWHYILAWVVFIFTMLWFVHQVWRLEKLRRLHMSMIWTDADPPETPKDCDDPLFGLMMKVGFKARHRVKGEFGVPDEDKQEPARTERALEFAFFWPTRIMYLFGYGSGDREHIIDAEYSKKKISIMGLNCCETHERPGDALERGPMWVDEAKGGRGVHYLSVQLGLQLLAGGLSGFLEAHPWKMTSDGGMGLTMFGFGGDSTDLAMAVVGAMDMVAGDVAATADETAEEEQGGGEGAGAVDPVKEVQPLEGDAAQVA</sequence>
<dbReference type="GO" id="GO:0005509">
    <property type="term" value="F:calcium ion binding"/>
    <property type="evidence" value="ECO:0007669"/>
    <property type="project" value="InterPro"/>
</dbReference>
<dbReference type="Proteomes" id="UP000037460">
    <property type="component" value="Unassembled WGS sequence"/>
</dbReference>
<evidence type="ECO:0000256" key="3">
    <source>
        <dbReference type="SAM" id="Phobius"/>
    </source>
</evidence>
<reference evidence="6" key="1">
    <citation type="journal article" date="2015" name="PLoS Genet.">
        <title>Genome Sequence and Transcriptome Analyses of Chrysochromulina tobin: Metabolic Tools for Enhanced Algal Fitness in the Prominent Order Prymnesiales (Haptophyceae).</title>
        <authorList>
            <person name="Hovde B.T."/>
            <person name="Deodato C.R."/>
            <person name="Hunsperger H.M."/>
            <person name="Ryken S.A."/>
            <person name="Yost W."/>
            <person name="Jha R.K."/>
            <person name="Patterson J."/>
            <person name="Monnat R.J. Jr."/>
            <person name="Barlow S.B."/>
            <person name="Starkenburg S.R."/>
            <person name="Cattolico R.A."/>
        </authorList>
    </citation>
    <scope>NUCLEOTIDE SEQUENCE</scope>
    <source>
        <strain evidence="6">CCMP291</strain>
    </source>
</reference>
<evidence type="ECO:0000256" key="1">
    <source>
        <dbReference type="ARBA" id="ARBA00022837"/>
    </source>
</evidence>
<dbReference type="PROSITE" id="PS50222">
    <property type="entry name" value="EF_HAND_2"/>
    <property type="match status" value="1"/>
</dbReference>
<protein>
    <recommendedName>
        <fullName evidence="4">EF-hand domain-containing protein</fullName>
    </recommendedName>
</protein>
<evidence type="ECO:0000256" key="2">
    <source>
        <dbReference type="SAM" id="MobiDB-lite"/>
    </source>
</evidence>
<dbReference type="EMBL" id="JWZX01002149">
    <property type="protein sequence ID" value="KOO30835.1"/>
    <property type="molecule type" value="Genomic_DNA"/>
</dbReference>
<accession>A0A0M0JWA4</accession>
<feature type="transmembrane region" description="Helical" evidence="3">
    <location>
        <begin position="347"/>
        <end position="368"/>
    </location>
</feature>
<dbReference type="AlphaFoldDB" id="A0A0M0JWA4"/>
<feature type="domain" description="EF-hand" evidence="4">
    <location>
        <begin position="239"/>
        <end position="274"/>
    </location>
</feature>
<organism evidence="5 6">
    <name type="scientific">Chrysochromulina tobinii</name>
    <dbReference type="NCBI Taxonomy" id="1460289"/>
    <lineage>
        <taxon>Eukaryota</taxon>
        <taxon>Haptista</taxon>
        <taxon>Haptophyta</taxon>
        <taxon>Prymnesiophyceae</taxon>
        <taxon>Prymnesiales</taxon>
        <taxon>Chrysochromulinaceae</taxon>
        <taxon>Chrysochromulina</taxon>
    </lineage>
</organism>
<evidence type="ECO:0000313" key="5">
    <source>
        <dbReference type="EMBL" id="KOO30835.1"/>
    </source>
</evidence>
<keyword evidence="6" id="KW-1185">Reference proteome</keyword>
<proteinExistence type="predicted"/>
<dbReference type="SUPFAM" id="SSF47473">
    <property type="entry name" value="EF-hand"/>
    <property type="match status" value="1"/>
</dbReference>
<keyword evidence="3" id="KW-1133">Transmembrane helix</keyword>
<feature type="transmembrane region" description="Helical" evidence="3">
    <location>
        <begin position="184"/>
        <end position="206"/>
    </location>
</feature>
<dbReference type="Gene3D" id="1.10.238.10">
    <property type="entry name" value="EF-hand"/>
    <property type="match status" value="1"/>
</dbReference>
<name>A0A0M0JWA4_9EUKA</name>
<keyword evidence="3" id="KW-0472">Membrane</keyword>
<evidence type="ECO:0000313" key="6">
    <source>
        <dbReference type="Proteomes" id="UP000037460"/>
    </source>
</evidence>
<keyword evidence="3" id="KW-0812">Transmembrane</keyword>
<gene>
    <name evidence="5" type="ORF">Ctob_009938</name>
</gene>
<dbReference type="CDD" id="cd00051">
    <property type="entry name" value="EFh"/>
    <property type="match status" value="1"/>
</dbReference>
<dbReference type="PROSITE" id="PS00018">
    <property type="entry name" value="EF_HAND_1"/>
    <property type="match status" value="1"/>
</dbReference>
<feature type="transmembrane region" description="Helical" evidence="3">
    <location>
        <begin position="314"/>
        <end position="335"/>
    </location>
</feature>
<keyword evidence="1" id="KW-0106">Calcium</keyword>
<evidence type="ECO:0000259" key="4">
    <source>
        <dbReference type="PROSITE" id="PS50222"/>
    </source>
</evidence>
<dbReference type="InterPro" id="IPR002048">
    <property type="entry name" value="EF_hand_dom"/>
</dbReference>